<name>A0AC61R4U3_9FIRM</name>
<comment type="caution">
    <text evidence="1">The sequence shown here is derived from an EMBL/GenBank/DDBJ whole genome shotgun (WGS) entry which is preliminary data.</text>
</comment>
<keyword evidence="1" id="KW-0548">Nucleotidyltransferase</keyword>
<organism evidence="1 2">
    <name type="scientific">Dubosiella muris</name>
    <dbReference type="NCBI Taxonomy" id="3038133"/>
    <lineage>
        <taxon>Bacteria</taxon>
        <taxon>Bacillati</taxon>
        <taxon>Bacillota</taxon>
        <taxon>Erysipelotrichia</taxon>
        <taxon>Erysipelotrichales</taxon>
        <taxon>Erysipelotrichaceae</taxon>
        <taxon>Dubosiella</taxon>
    </lineage>
</organism>
<protein>
    <submittedName>
        <fullName evidence="1">Glucose-1-phosphate adenylyltransferase subunit GlgD</fullName>
        <ecNumber evidence="1">2.7.7.27</ecNumber>
    </submittedName>
</protein>
<accession>A0AC61R4U3</accession>
<reference evidence="1" key="1">
    <citation type="submission" date="2019-04" db="EMBL/GenBank/DDBJ databases">
        <title>Microbes associate with the intestines of laboratory mice.</title>
        <authorList>
            <person name="Navarre W."/>
            <person name="Wong E."/>
            <person name="Huang K."/>
            <person name="Tropini C."/>
            <person name="Ng K."/>
            <person name="Yu B."/>
        </authorList>
    </citation>
    <scope>NUCLEOTIDE SEQUENCE</scope>
    <source>
        <strain evidence="1">NM09_H32</strain>
    </source>
</reference>
<evidence type="ECO:0000313" key="1">
    <source>
        <dbReference type="EMBL" id="TGY64992.1"/>
    </source>
</evidence>
<sequence>MFNALGIIAYNNTNVYVEGLEKYRPIAAFNFIGRYRLVDFPISNMTNSGMFDIDVYVNGNPKVLFEHIGSGRHYNINSKHGHLGLVPVFPDGTRADAVPDVEMYYENLNDIESDPNDYVIIAPVNFIYKANYSDLLDTHVASGADVSILYQRIDNAKEAFLKCDVLSLNKQKGVLAIEENLGATKVRNLSLGTYIMSKQVFIDLVKKARATSSMYWLKDILNDSCSEMDIRAINYRGHVYPIYDLASYYASNMKMLNDENMKDFSDPNWPIYTRTYDSAPSIYLNDGTTSRTFVSNGCQISGNVHNSIIGRAVKIGKKAKIDGCIILPEAVIGDNANLKNVIVDKGARIIHKKDLEGTEESPLYIGRRETV</sequence>
<evidence type="ECO:0000313" key="2">
    <source>
        <dbReference type="Proteomes" id="UP000308836"/>
    </source>
</evidence>
<proteinExistence type="predicted"/>
<dbReference type="Proteomes" id="UP000308836">
    <property type="component" value="Unassembled WGS sequence"/>
</dbReference>
<keyword evidence="2" id="KW-1185">Reference proteome</keyword>
<gene>
    <name evidence="1" type="primary">glgD</name>
    <name evidence="1" type="ORF">E5336_10860</name>
</gene>
<dbReference type="EMBL" id="SRYG01000026">
    <property type="protein sequence ID" value="TGY64992.1"/>
    <property type="molecule type" value="Genomic_DNA"/>
</dbReference>
<keyword evidence="1" id="KW-0808">Transferase</keyword>
<dbReference type="EC" id="2.7.7.27" evidence="1"/>